<protein>
    <submittedName>
        <fullName evidence="2">Uncharacterized protein</fullName>
    </submittedName>
</protein>
<evidence type="ECO:0000313" key="3">
    <source>
        <dbReference type="Proteomes" id="UP000708208"/>
    </source>
</evidence>
<evidence type="ECO:0000313" key="2">
    <source>
        <dbReference type="EMBL" id="CAG7734862.1"/>
    </source>
</evidence>
<reference evidence="2" key="1">
    <citation type="submission" date="2021-06" db="EMBL/GenBank/DDBJ databases">
        <authorList>
            <person name="Hodson N. C."/>
            <person name="Mongue J. A."/>
            <person name="Jaron S. K."/>
        </authorList>
    </citation>
    <scope>NUCLEOTIDE SEQUENCE</scope>
</reference>
<proteinExistence type="predicted"/>
<gene>
    <name evidence="2" type="ORF">AFUS01_LOCUS23225</name>
</gene>
<keyword evidence="3" id="KW-1185">Reference proteome</keyword>
<dbReference type="EMBL" id="CAJVCH010277697">
    <property type="protein sequence ID" value="CAG7734862.1"/>
    <property type="molecule type" value="Genomic_DNA"/>
</dbReference>
<accession>A0A8J2KC09</accession>
<evidence type="ECO:0000256" key="1">
    <source>
        <dbReference type="SAM" id="Coils"/>
    </source>
</evidence>
<dbReference type="OrthoDB" id="7698126at2759"/>
<feature type="coiled-coil region" evidence="1">
    <location>
        <begin position="128"/>
        <end position="182"/>
    </location>
</feature>
<keyword evidence="1" id="KW-0175">Coiled coil</keyword>
<comment type="caution">
    <text evidence="2">The sequence shown here is derived from an EMBL/GenBank/DDBJ whole genome shotgun (WGS) entry which is preliminary data.</text>
</comment>
<dbReference type="Proteomes" id="UP000708208">
    <property type="component" value="Unassembled WGS sequence"/>
</dbReference>
<name>A0A8J2KC09_9HEXA</name>
<dbReference type="AlphaFoldDB" id="A0A8J2KC09"/>
<organism evidence="2 3">
    <name type="scientific">Allacma fusca</name>
    <dbReference type="NCBI Taxonomy" id="39272"/>
    <lineage>
        <taxon>Eukaryota</taxon>
        <taxon>Metazoa</taxon>
        <taxon>Ecdysozoa</taxon>
        <taxon>Arthropoda</taxon>
        <taxon>Hexapoda</taxon>
        <taxon>Collembola</taxon>
        <taxon>Symphypleona</taxon>
        <taxon>Sminthuridae</taxon>
        <taxon>Allacma</taxon>
    </lineage>
</organism>
<dbReference type="PANTHER" id="PTHR46954:SF1">
    <property type="entry name" value="C2H2-TYPE DOMAIN-CONTAINING PROTEIN"/>
    <property type="match status" value="1"/>
</dbReference>
<dbReference type="PANTHER" id="PTHR46954">
    <property type="entry name" value="C2H2-TYPE DOMAIN-CONTAINING PROTEIN"/>
    <property type="match status" value="1"/>
</dbReference>
<sequence>MTTTEKHSLWNKLRKVWKEAYPNKPKGEIETLVQKFWKEKKDDLSDVKAKLNELDLKKRSQGTIVAAFLKSAQRATLASTSLPSVQVIAPVEQEVENIVDTEDEPRENNDQFEDLVSPQPIKRKSPAQERLKNEIQVIKTKLKALSHAKSCGLGTKSAKKTIERLEKEKRKKIQELKRLKSCANAMKKCRRLDKIKRSKIAAEHPELLNLNREQYSGRPRLEENQPLLLQTIIDIVSASTSVDPRRRDESLRCCRTLDELRDELLLKGFSLSRSSLYLRLLPKKYNSIEGKRHVNTVPVKIVRAENSARKDHVDSHFAAETMKNLKEIAELFGPVNVFVLSQDDKARVPLGLPAANKQAPILMTLKYRIRLPDHDWVVATKHKLIPSVYAFLTFTSSGNLGYSGPTYIAIRSGKHDSSTAESHCRDFRQLMELETFEDFTSNRVCTERSVPTQRSKKPIVIMMVDGGPDENPRFPKTLGAAISHFKAYDLDAIFIGTNAPHQSAYNPVERRMAPLSHDLSGIILPQEFYGTHLDSQGRTIDRQLEIQNFQKAGEILANVWNNTNIDGFDVISQYIPPDEKQQSFLAVESEEWKADHGVFYLHHYVTCMKESAPLVVFISHQNQLFKFIEKFMGKKGTVAASQAIPKQMVLILAILTRRALQLKFFSEWY</sequence>